<dbReference type="SUPFAM" id="SSF53822">
    <property type="entry name" value="Periplasmic binding protein-like I"/>
    <property type="match status" value="1"/>
</dbReference>
<evidence type="ECO:0000256" key="5">
    <source>
        <dbReference type="ARBA" id="ARBA00022692"/>
    </source>
</evidence>
<keyword evidence="5 13" id="KW-0812">Transmembrane</keyword>
<evidence type="ECO:0000256" key="12">
    <source>
        <dbReference type="ARBA" id="ARBA00023303"/>
    </source>
</evidence>
<keyword evidence="3" id="KW-0813">Transport</keyword>
<dbReference type="Gene3D" id="3.40.190.10">
    <property type="entry name" value="Periplasmic binding protein-like II"/>
    <property type="match status" value="1"/>
</dbReference>
<keyword evidence="6 13" id="KW-1133">Transmembrane helix</keyword>
<evidence type="ECO:0000259" key="14">
    <source>
        <dbReference type="SMART" id="SM00079"/>
    </source>
</evidence>
<dbReference type="Gene3D" id="1.10.287.70">
    <property type="match status" value="1"/>
</dbReference>
<sequence>FYSKKVEWKGLTGPIQFKEGQRIQFKLDLIKLKQHSIVKVGEWTPHNHLNITEPSLFFEAGSMNVTLVVITILETPYVMMHYGKNYTGNERFYGFCVDILENISHEVGFDYILDLVPDRKYGAKDPETGQWNGMVAQLMKYKADLAVGSMTITYARESVIDFTKPFMNLGISILFKVPTTEPTRLFSFMNPLAIEIWIYVLVAYILVSLTIYLLAKLSPIEWRSIHPCDIDHLTISNQFTISDSFWFTIGTLMQQGSDIYPRAISTRIISSIWGFFSLIIVASYTANLAAFLTVERMINPIENADDLASQTEISYGTLESGSTMTFFRVSVG</sequence>
<keyword evidence="8 13" id="KW-0472">Membrane</keyword>
<dbReference type="InterPro" id="IPR001508">
    <property type="entry name" value="Iono_Glu_rcpt_met"/>
</dbReference>
<dbReference type="SMART" id="SM00079">
    <property type="entry name" value="PBPe"/>
    <property type="match status" value="1"/>
</dbReference>
<accession>A0ABM1PZW5</accession>
<proteinExistence type="inferred from homology"/>
<dbReference type="Proteomes" id="UP000694904">
    <property type="component" value="Unplaced"/>
</dbReference>
<evidence type="ECO:0000256" key="4">
    <source>
        <dbReference type="ARBA" id="ARBA00022475"/>
    </source>
</evidence>
<evidence type="ECO:0000256" key="11">
    <source>
        <dbReference type="ARBA" id="ARBA00023286"/>
    </source>
</evidence>
<comment type="similarity">
    <text evidence="2">Belongs to the glutamate-gated ion channel (TC 1.A.10.1) family.</text>
</comment>
<evidence type="ECO:0000256" key="2">
    <source>
        <dbReference type="ARBA" id="ARBA00008685"/>
    </source>
</evidence>
<evidence type="ECO:0000256" key="9">
    <source>
        <dbReference type="ARBA" id="ARBA00023170"/>
    </source>
</evidence>
<dbReference type="InterPro" id="IPR001320">
    <property type="entry name" value="Iontro_rcpt_C"/>
</dbReference>
<feature type="domain" description="Ionotropic glutamate receptor L-glutamate and glycine-binding" evidence="15">
    <location>
        <begin position="76"/>
        <end position="140"/>
    </location>
</feature>
<dbReference type="SMART" id="SM00918">
    <property type="entry name" value="Lig_chan-Glu_bd"/>
    <property type="match status" value="1"/>
</dbReference>
<keyword evidence="9" id="KW-0675">Receptor</keyword>
<gene>
    <name evidence="17" type="primary">LOC108620357</name>
</gene>
<evidence type="ECO:0000256" key="13">
    <source>
        <dbReference type="SAM" id="Phobius"/>
    </source>
</evidence>
<dbReference type="Gene3D" id="3.40.50.2300">
    <property type="match status" value="2"/>
</dbReference>
<keyword evidence="12" id="KW-0407">Ion channel</keyword>
<name>A0ABM1PZW5_DROAR</name>
<keyword evidence="4" id="KW-1003">Cell membrane</keyword>
<protein>
    <submittedName>
        <fullName evidence="17">Glutamate receptor ionotropic, kainate 2-like</fullName>
    </submittedName>
</protein>
<dbReference type="PRINTS" id="PR00177">
    <property type="entry name" value="NMDARECEPTOR"/>
</dbReference>
<organism evidence="16 17">
    <name type="scientific">Drosophila arizonae</name>
    <name type="common">Fruit fly</name>
    <dbReference type="NCBI Taxonomy" id="7263"/>
    <lineage>
        <taxon>Eukaryota</taxon>
        <taxon>Metazoa</taxon>
        <taxon>Ecdysozoa</taxon>
        <taxon>Arthropoda</taxon>
        <taxon>Hexapoda</taxon>
        <taxon>Insecta</taxon>
        <taxon>Pterygota</taxon>
        <taxon>Neoptera</taxon>
        <taxon>Endopterygota</taxon>
        <taxon>Diptera</taxon>
        <taxon>Brachycera</taxon>
        <taxon>Muscomorpha</taxon>
        <taxon>Ephydroidea</taxon>
        <taxon>Drosophilidae</taxon>
        <taxon>Drosophila</taxon>
    </lineage>
</organism>
<feature type="transmembrane region" description="Helical" evidence="13">
    <location>
        <begin position="272"/>
        <end position="294"/>
    </location>
</feature>
<evidence type="ECO:0000256" key="1">
    <source>
        <dbReference type="ARBA" id="ARBA00004651"/>
    </source>
</evidence>
<dbReference type="Pfam" id="PF00060">
    <property type="entry name" value="Lig_chan"/>
    <property type="match status" value="1"/>
</dbReference>
<keyword evidence="7" id="KW-0406">Ion transport</keyword>
<evidence type="ECO:0000256" key="8">
    <source>
        <dbReference type="ARBA" id="ARBA00023136"/>
    </source>
</evidence>
<dbReference type="Pfam" id="PF10613">
    <property type="entry name" value="Lig_chan-Glu_bd"/>
    <property type="match status" value="1"/>
</dbReference>
<keyword evidence="10" id="KW-0325">Glycoprotein</keyword>
<comment type="subcellular location">
    <subcellularLocation>
        <location evidence="1">Cell membrane</location>
        <topology evidence="1">Multi-pass membrane protein</topology>
    </subcellularLocation>
</comment>
<evidence type="ECO:0000259" key="15">
    <source>
        <dbReference type="SMART" id="SM00918"/>
    </source>
</evidence>
<feature type="non-terminal residue" evidence="17">
    <location>
        <position position="1"/>
    </location>
</feature>
<evidence type="ECO:0000256" key="7">
    <source>
        <dbReference type="ARBA" id="ARBA00023065"/>
    </source>
</evidence>
<dbReference type="RefSeq" id="XP_017872751.1">
    <property type="nucleotide sequence ID" value="XM_018017262.1"/>
</dbReference>
<evidence type="ECO:0000256" key="3">
    <source>
        <dbReference type="ARBA" id="ARBA00022448"/>
    </source>
</evidence>
<dbReference type="PANTHER" id="PTHR18966">
    <property type="entry name" value="IONOTROPIC GLUTAMATE RECEPTOR"/>
    <property type="match status" value="1"/>
</dbReference>
<dbReference type="InterPro" id="IPR028082">
    <property type="entry name" value="Peripla_BP_I"/>
</dbReference>
<evidence type="ECO:0000313" key="17">
    <source>
        <dbReference type="RefSeq" id="XP_017872751.1"/>
    </source>
</evidence>
<dbReference type="InterPro" id="IPR015683">
    <property type="entry name" value="Ionotropic_Glu_rcpt"/>
</dbReference>
<dbReference type="InterPro" id="IPR019594">
    <property type="entry name" value="Glu/Gly-bd"/>
</dbReference>
<evidence type="ECO:0000256" key="6">
    <source>
        <dbReference type="ARBA" id="ARBA00022989"/>
    </source>
</evidence>
<evidence type="ECO:0000313" key="16">
    <source>
        <dbReference type="Proteomes" id="UP000694904"/>
    </source>
</evidence>
<dbReference type="GeneID" id="108620357"/>
<feature type="domain" description="Ionotropic glutamate receptor C-terminal" evidence="14">
    <location>
        <begin position="66"/>
        <end position="249"/>
    </location>
</feature>
<dbReference type="SUPFAM" id="SSF53850">
    <property type="entry name" value="Periplasmic binding protein-like II"/>
    <property type="match status" value="1"/>
</dbReference>
<feature type="transmembrane region" description="Helical" evidence="13">
    <location>
        <begin position="196"/>
        <end position="215"/>
    </location>
</feature>
<reference evidence="17" key="1">
    <citation type="submission" date="2025-08" db="UniProtKB">
        <authorList>
            <consortium name="RefSeq"/>
        </authorList>
    </citation>
    <scope>IDENTIFICATION</scope>
    <source>
        <tissue evidence="17">Whole organism</tissue>
    </source>
</reference>
<evidence type="ECO:0000256" key="10">
    <source>
        <dbReference type="ARBA" id="ARBA00023180"/>
    </source>
</evidence>
<keyword evidence="16" id="KW-1185">Reference proteome</keyword>
<dbReference type="SUPFAM" id="SSF81324">
    <property type="entry name" value="Voltage-gated potassium channels"/>
    <property type="match status" value="1"/>
</dbReference>
<keyword evidence="11" id="KW-1071">Ligand-gated ion channel</keyword>